<dbReference type="SUPFAM" id="SSF48452">
    <property type="entry name" value="TPR-like"/>
    <property type="match status" value="1"/>
</dbReference>
<keyword evidence="2" id="KW-0732">Signal</keyword>
<dbReference type="Pfam" id="PF07980">
    <property type="entry name" value="SusD_RagB"/>
    <property type="match status" value="1"/>
</dbReference>
<reference evidence="7" key="1">
    <citation type="submission" date="2019-03" db="EMBL/GenBank/DDBJ databases">
        <title>Single cell metagenomics reveals metabolic interactions within the superorganism composed of flagellate Streblomastix strix and complex community of Bacteroidetes bacteria on its surface.</title>
        <authorList>
            <person name="Treitli S.C."/>
            <person name="Kolisko M."/>
            <person name="Husnik F."/>
            <person name="Keeling P."/>
            <person name="Hampl V."/>
        </authorList>
    </citation>
    <scope>NUCLEOTIDE SEQUENCE</scope>
    <source>
        <strain evidence="7">STM</strain>
    </source>
</reference>
<name>A0A5J4SJ88_9ZZZZ</name>
<comment type="subcellular location">
    <subcellularLocation>
        <location evidence="1">Cell outer membrane</location>
    </subcellularLocation>
</comment>
<sequence length="501" mass="57721">MKTIKYLFLSALFLVPSSCIELEREDYTEIYPENFFQNESDIRLAINSLYATFSSKWGGVYEAGRLGYQVFPDMTTDASWTSWGWEWDQMRFQQWSSTMSGYLSNVINNTFDHYNYLSSARDVIRKIEEAPASDDVKARYAAEAYALRGWMGLYLYDNFGPVPIASDEILDNPEEFVYLPRATEEEYDAFMENDLRKAIEGLPVTASVRGKLTKGAARMILLKYYMIKGYFDKAETLVRELYAMEGSTYVLYPSYNDIFTKENMGNKEIILPIPCNNPNSANYLTAHIVPSDYTWTEKSATYGGYVMPWPFYDTFEQGDDRLKNIVVEYTNTSGKVVKREESGNLIYGAIPLKYGKDPDHSGDMSSVDIVVFRYADVLLTLAECINRNNKQPTAEAIGLVNRVRERVGLAPLSASETATYETFNEAILRERGHEFFYEGLRRQDLIRFGKYAEYANERIRLENEKKGTTYTQVDNTHNRFWIPISIINESKSEIKQNEGYN</sequence>
<gene>
    <name evidence="7" type="ORF">EZS27_006633</name>
</gene>
<accession>A0A5J4SJ88</accession>
<keyword evidence="4" id="KW-0998">Cell outer membrane</keyword>
<protein>
    <submittedName>
        <fullName evidence="7">RagB/SusD family nutrient uptake outer membrane protein</fullName>
    </submittedName>
</protein>
<evidence type="ECO:0000256" key="2">
    <source>
        <dbReference type="ARBA" id="ARBA00022729"/>
    </source>
</evidence>
<dbReference type="InterPro" id="IPR033985">
    <property type="entry name" value="SusD-like_N"/>
</dbReference>
<proteinExistence type="predicted"/>
<dbReference type="GO" id="GO:0009279">
    <property type="term" value="C:cell outer membrane"/>
    <property type="evidence" value="ECO:0007669"/>
    <property type="project" value="UniProtKB-SubCell"/>
</dbReference>
<feature type="domain" description="RagB/SusD" evidence="5">
    <location>
        <begin position="323"/>
        <end position="500"/>
    </location>
</feature>
<keyword evidence="3" id="KW-0472">Membrane</keyword>
<dbReference type="InterPro" id="IPR012944">
    <property type="entry name" value="SusD_RagB_dom"/>
</dbReference>
<evidence type="ECO:0000256" key="4">
    <source>
        <dbReference type="ARBA" id="ARBA00023237"/>
    </source>
</evidence>
<evidence type="ECO:0000259" key="6">
    <source>
        <dbReference type="Pfam" id="PF14322"/>
    </source>
</evidence>
<dbReference type="InterPro" id="IPR011990">
    <property type="entry name" value="TPR-like_helical_dom_sf"/>
</dbReference>
<dbReference type="EMBL" id="SNRY01000154">
    <property type="protein sequence ID" value="KAA6345822.1"/>
    <property type="molecule type" value="Genomic_DNA"/>
</dbReference>
<evidence type="ECO:0000256" key="3">
    <source>
        <dbReference type="ARBA" id="ARBA00023136"/>
    </source>
</evidence>
<feature type="domain" description="SusD-like N-terminal" evidence="6">
    <location>
        <begin position="69"/>
        <end position="225"/>
    </location>
</feature>
<evidence type="ECO:0000256" key="1">
    <source>
        <dbReference type="ARBA" id="ARBA00004442"/>
    </source>
</evidence>
<organism evidence="7">
    <name type="scientific">termite gut metagenome</name>
    <dbReference type="NCBI Taxonomy" id="433724"/>
    <lineage>
        <taxon>unclassified sequences</taxon>
        <taxon>metagenomes</taxon>
        <taxon>organismal metagenomes</taxon>
    </lineage>
</organism>
<dbReference type="Gene3D" id="1.25.40.390">
    <property type="match status" value="1"/>
</dbReference>
<evidence type="ECO:0000259" key="5">
    <source>
        <dbReference type="Pfam" id="PF07980"/>
    </source>
</evidence>
<dbReference type="Pfam" id="PF14322">
    <property type="entry name" value="SusD-like_3"/>
    <property type="match status" value="1"/>
</dbReference>
<dbReference type="AlphaFoldDB" id="A0A5J4SJ88"/>
<evidence type="ECO:0000313" key="7">
    <source>
        <dbReference type="EMBL" id="KAA6345822.1"/>
    </source>
</evidence>
<comment type="caution">
    <text evidence="7">The sequence shown here is derived from an EMBL/GenBank/DDBJ whole genome shotgun (WGS) entry which is preliminary data.</text>
</comment>